<evidence type="ECO:0000256" key="5">
    <source>
        <dbReference type="ARBA" id="ARBA00023065"/>
    </source>
</evidence>
<keyword evidence="6 10" id="KW-0472">Membrane</keyword>
<reference evidence="12 13" key="1">
    <citation type="journal article" date="2018" name="Gigascience">
        <title>Genomes of trombidid mites reveal novel predicted allergens and laterally-transferred genes associated with secondary metabolism.</title>
        <authorList>
            <person name="Dong X."/>
            <person name="Chaisiri K."/>
            <person name="Xia D."/>
            <person name="Armstrong S.D."/>
            <person name="Fang Y."/>
            <person name="Donnelly M.J."/>
            <person name="Kadowaki T."/>
            <person name="McGarry J.W."/>
            <person name="Darby A.C."/>
            <person name="Makepeace B.L."/>
        </authorList>
    </citation>
    <scope>NUCLEOTIDE SEQUENCE [LARGE SCALE GENOMIC DNA]</scope>
    <source>
        <strain evidence="12">UoL-WK</strain>
    </source>
</reference>
<sequence>MEKIEKIRRRSRMARFRYYCRLVSTFLFSHLGLCAIVIAYSSAGAAIFQKLEADYENEVREKVERERDLYAEKLWQITKEQKLLRKENWTANAETVLNEYEEYLFNMTKESGFNDKDKDEAQRWTYWGSLLYAVVVITTIGYRDRAPRTKEGKVGTIIYAVIGIPLMFVFLRNIGRFMANCCRFLYWKFCVNKERKRRNRKRRRRQRRIEESVPMKVMQTARYTLDRGEVGQVPIITNKYVIQKDSTLSTRKNQHLHDQDFSEEDEDDYSYDESDKEDEDYRTTKVPIKLCVALILGYLCIGANLFRYLEQWDFFPSFYFCFITLTTIGFGDMVPGQTLAKAEADQTLTLVICAVYLILGMGLLAMSLTLVGETVRNKITAIGKRIGIIEESDSE</sequence>
<evidence type="ECO:0000313" key="12">
    <source>
        <dbReference type="EMBL" id="RWS09449.1"/>
    </source>
</evidence>
<dbReference type="Gene3D" id="1.10.287.70">
    <property type="match status" value="1"/>
</dbReference>
<feature type="transmembrane region" description="Helical" evidence="10">
    <location>
        <begin position="124"/>
        <end position="142"/>
    </location>
</feature>
<feature type="transmembrane region" description="Helical" evidence="10">
    <location>
        <begin position="347"/>
        <end position="368"/>
    </location>
</feature>
<dbReference type="InterPro" id="IPR013099">
    <property type="entry name" value="K_chnl_dom"/>
</dbReference>
<dbReference type="GO" id="GO:0030322">
    <property type="term" value="P:stabilization of membrane potential"/>
    <property type="evidence" value="ECO:0007669"/>
    <property type="project" value="TreeGrafter"/>
</dbReference>
<comment type="subcellular location">
    <subcellularLocation>
        <location evidence="1">Membrane</location>
        <topology evidence="1">Multi-pass membrane protein</topology>
    </subcellularLocation>
</comment>
<evidence type="ECO:0000313" key="13">
    <source>
        <dbReference type="Proteomes" id="UP000285301"/>
    </source>
</evidence>
<evidence type="ECO:0000256" key="3">
    <source>
        <dbReference type="ARBA" id="ARBA00022692"/>
    </source>
</evidence>
<comment type="caution">
    <text evidence="12">The sequence shown here is derived from an EMBL/GenBank/DDBJ whole genome shotgun (WGS) entry which is preliminary data.</text>
</comment>
<dbReference type="STRING" id="1965070.A0A3S3S2B1"/>
<keyword evidence="3 8" id="KW-0812">Transmembrane</keyword>
<evidence type="ECO:0000256" key="8">
    <source>
        <dbReference type="RuleBase" id="RU003857"/>
    </source>
</evidence>
<proteinExistence type="inferred from homology"/>
<dbReference type="GO" id="GO:0022841">
    <property type="term" value="F:potassium ion leak channel activity"/>
    <property type="evidence" value="ECO:0007669"/>
    <property type="project" value="TreeGrafter"/>
</dbReference>
<keyword evidence="7 8" id="KW-0407">Ion channel</keyword>
<dbReference type="Proteomes" id="UP000285301">
    <property type="component" value="Unassembled WGS sequence"/>
</dbReference>
<feature type="domain" description="Potassium channel" evidence="11">
    <location>
        <begin position="118"/>
        <end position="179"/>
    </location>
</feature>
<dbReference type="PANTHER" id="PTHR11003">
    <property type="entry name" value="POTASSIUM CHANNEL, SUBFAMILY K"/>
    <property type="match status" value="1"/>
</dbReference>
<feature type="compositionally biased region" description="Acidic residues" evidence="9">
    <location>
        <begin position="261"/>
        <end position="278"/>
    </location>
</feature>
<evidence type="ECO:0000256" key="2">
    <source>
        <dbReference type="ARBA" id="ARBA00022448"/>
    </source>
</evidence>
<feature type="transmembrane region" description="Helical" evidence="10">
    <location>
        <begin position="290"/>
        <end position="309"/>
    </location>
</feature>
<gene>
    <name evidence="12" type="ORF">B4U79_01014</name>
</gene>
<dbReference type="AlphaFoldDB" id="A0A3S3S2B1"/>
<evidence type="ECO:0000256" key="9">
    <source>
        <dbReference type="SAM" id="MobiDB-lite"/>
    </source>
</evidence>
<comment type="similarity">
    <text evidence="8">Belongs to the two pore domain potassium channel (TC 1.A.1.8) family.</text>
</comment>
<dbReference type="OrthoDB" id="297496at2759"/>
<protein>
    <submittedName>
        <fullName evidence="12">Potassium channel subfamily K member 18-like protein</fullName>
    </submittedName>
</protein>
<dbReference type="Pfam" id="PF07885">
    <property type="entry name" value="Ion_trans_2"/>
    <property type="match status" value="2"/>
</dbReference>
<dbReference type="SUPFAM" id="SSF81324">
    <property type="entry name" value="Voltage-gated potassium channels"/>
    <property type="match status" value="2"/>
</dbReference>
<evidence type="ECO:0000256" key="1">
    <source>
        <dbReference type="ARBA" id="ARBA00004141"/>
    </source>
</evidence>
<dbReference type="GO" id="GO:0005886">
    <property type="term" value="C:plasma membrane"/>
    <property type="evidence" value="ECO:0007669"/>
    <property type="project" value="TreeGrafter"/>
</dbReference>
<keyword evidence="2 8" id="KW-0813">Transport</keyword>
<dbReference type="PRINTS" id="PR01333">
    <property type="entry name" value="2POREKCHANEL"/>
</dbReference>
<evidence type="ECO:0000256" key="4">
    <source>
        <dbReference type="ARBA" id="ARBA00022989"/>
    </source>
</evidence>
<keyword evidence="5 8" id="KW-0406">Ion transport</keyword>
<dbReference type="PANTHER" id="PTHR11003:SF334">
    <property type="entry name" value="FI03418P"/>
    <property type="match status" value="1"/>
</dbReference>
<feature type="region of interest" description="Disordered" evidence="9">
    <location>
        <begin position="251"/>
        <end position="278"/>
    </location>
</feature>
<organism evidence="12 13">
    <name type="scientific">Dinothrombium tinctorium</name>
    <dbReference type="NCBI Taxonomy" id="1965070"/>
    <lineage>
        <taxon>Eukaryota</taxon>
        <taxon>Metazoa</taxon>
        <taxon>Ecdysozoa</taxon>
        <taxon>Arthropoda</taxon>
        <taxon>Chelicerata</taxon>
        <taxon>Arachnida</taxon>
        <taxon>Acari</taxon>
        <taxon>Acariformes</taxon>
        <taxon>Trombidiformes</taxon>
        <taxon>Prostigmata</taxon>
        <taxon>Anystina</taxon>
        <taxon>Parasitengona</taxon>
        <taxon>Trombidioidea</taxon>
        <taxon>Trombidiidae</taxon>
        <taxon>Dinothrombium</taxon>
    </lineage>
</organism>
<evidence type="ECO:0000256" key="7">
    <source>
        <dbReference type="ARBA" id="ARBA00023303"/>
    </source>
</evidence>
<feature type="domain" description="Potassium channel" evidence="11">
    <location>
        <begin position="294"/>
        <end position="376"/>
    </location>
</feature>
<feature type="transmembrane region" description="Helical" evidence="10">
    <location>
        <begin position="315"/>
        <end position="335"/>
    </location>
</feature>
<evidence type="ECO:0000259" key="11">
    <source>
        <dbReference type="Pfam" id="PF07885"/>
    </source>
</evidence>
<dbReference type="GO" id="GO:0015271">
    <property type="term" value="F:outward rectifier potassium channel activity"/>
    <property type="evidence" value="ECO:0007669"/>
    <property type="project" value="TreeGrafter"/>
</dbReference>
<name>A0A3S3S2B1_9ACAR</name>
<evidence type="ECO:0000256" key="6">
    <source>
        <dbReference type="ARBA" id="ARBA00023136"/>
    </source>
</evidence>
<dbReference type="InterPro" id="IPR003280">
    <property type="entry name" value="2pore_dom_K_chnl"/>
</dbReference>
<feature type="transmembrane region" description="Helical" evidence="10">
    <location>
        <begin position="154"/>
        <end position="171"/>
    </location>
</feature>
<keyword evidence="13" id="KW-1185">Reference proteome</keyword>
<evidence type="ECO:0000256" key="10">
    <source>
        <dbReference type="SAM" id="Phobius"/>
    </source>
</evidence>
<keyword evidence="4 10" id="KW-1133">Transmembrane helix</keyword>
<feature type="transmembrane region" description="Helical" evidence="10">
    <location>
        <begin position="21"/>
        <end position="48"/>
    </location>
</feature>
<accession>A0A3S3S2B1</accession>
<dbReference type="EMBL" id="NCKU01002500">
    <property type="protein sequence ID" value="RWS09449.1"/>
    <property type="molecule type" value="Genomic_DNA"/>
</dbReference>